<organism evidence="2 3">
    <name type="scientific">Saguinus oedipus</name>
    <name type="common">Cotton-top tamarin</name>
    <name type="synonym">Oedipomidas oedipus</name>
    <dbReference type="NCBI Taxonomy" id="9490"/>
    <lineage>
        <taxon>Eukaryota</taxon>
        <taxon>Metazoa</taxon>
        <taxon>Chordata</taxon>
        <taxon>Craniata</taxon>
        <taxon>Vertebrata</taxon>
        <taxon>Euteleostomi</taxon>
        <taxon>Mammalia</taxon>
        <taxon>Eutheria</taxon>
        <taxon>Euarchontoglires</taxon>
        <taxon>Primates</taxon>
        <taxon>Haplorrhini</taxon>
        <taxon>Platyrrhini</taxon>
        <taxon>Cebidae</taxon>
        <taxon>Callitrichinae</taxon>
        <taxon>Saguinus</taxon>
    </lineage>
</organism>
<reference evidence="2 3" key="1">
    <citation type="submission" date="2023-05" db="EMBL/GenBank/DDBJ databases">
        <title>B98-5 Cell Line De Novo Hybrid Assembly: An Optical Mapping Approach.</title>
        <authorList>
            <person name="Kananen K."/>
            <person name="Auerbach J.A."/>
            <person name="Kautto E."/>
            <person name="Blachly J.S."/>
        </authorList>
    </citation>
    <scope>NUCLEOTIDE SEQUENCE [LARGE SCALE GENOMIC DNA]</scope>
    <source>
        <strain evidence="2">B95-8</strain>
        <tissue evidence="2">Cell line</tissue>
    </source>
</reference>
<accession>A0ABQ9V1N0</accession>
<dbReference type="EMBL" id="JASSZA010000008">
    <property type="protein sequence ID" value="KAK2103293.1"/>
    <property type="molecule type" value="Genomic_DNA"/>
</dbReference>
<protein>
    <submittedName>
        <fullName evidence="2">Uncharacterized protein</fullName>
    </submittedName>
</protein>
<comment type="caution">
    <text evidence="2">The sequence shown here is derived from an EMBL/GenBank/DDBJ whole genome shotgun (WGS) entry which is preliminary data.</text>
</comment>
<feature type="region of interest" description="Disordered" evidence="1">
    <location>
        <begin position="127"/>
        <end position="191"/>
    </location>
</feature>
<dbReference type="Proteomes" id="UP001266305">
    <property type="component" value="Unassembled WGS sequence"/>
</dbReference>
<evidence type="ECO:0000313" key="2">
    <source>
        <dbReference type="EMBL" id="KAK2103293.1"/>
    </source>
</evidence>
<gene>
    <name evidence="2" type="ORF">P7K49_017149</name>
</gene>
<proteinExistence type="predicted"/>
<feature type="compositionally biased region" description="Basic and acidic residues" evidence="1">
    <location>
        <begin position="172"/>
        <end position="187"/>
    </location>
</feature>
<feature type="compositionally biased region" description="Polar residues" evidence="1">
    <location>
        <begin position="154"/>
        <end position="164"/>
    </location>
</feature>
<evidence type="ECO:0000313" key="3">
    <source>
        <dbReference type="Proteomes" id="UP001266305"/>
    </source>
</evidence>
<sequence length="225" mass="24351">MEAVIEAVTGWDRGYDGGCDRGWDRGYDGGCDRGCDGGCDGGCDRGSDRGCDGGYDRGCDGGCDTDECCDRFCDRHCDRSCDKSSNKDWQDCNRNCDRAVTETGDRDSGRASDRHCDEDWDRDVTKSGTTLRVGTTVPGARAHTPTVDRAVGGDSSNTANTQAQPGPGTHGDASRLKLPREDSEREPSFPLNPALMEELHMNFGPGVWFQWPSSHLQPPTPMAST</sequence>
<evidence type="ECO:0000256" key="1">
    <source>
        <dbReference type="SAM" id="MobiDB-lite"/>
    </source>
</evidence>
<keyword evidence="3" id="KW-1185">Reference proteome</keyword>
<name>A0ABQ9V1N0_SAGOE</name>